<dbReference type="InterPro" id="IPR037752">
    <property type="entry name" value="C2C_KIAA1228"/>
</dbReference>
<evidence type="ECO:0000256" key="3">
    <source>
        <dbReference type="ARBA" id="ARBA00022692"/>
    </source>
</evidence>
<feature type="compositionally biased region" description="Polar residues" evidence="11">
    <location>
        <begin position="545"/>
        <end position="585"/>
    </location>
</feature>
<keyword evidence="9" id="KW-0446">Lipid-binding</keyword>
<evidence type="ECO:0000256" key="6">
    <source>
        <dbReference type="ARBA" id="ARBA00022837"/>
    </source>
</evidence>
<dbReference type="GO" id="GO:0031210">
    <property type="term" value="F:phosphatidylcholine binding"/>
    <property type="evidence" value="ECO:0007669"/>
    <property type="project" value="TreeGrafter"/>
</dbReference>
<keyword evidence="2" id="KW-0813">Transport</keyword>
<evidence type="ECO:0000259" key="14">
    <source>
        <dbReference type="PROSITE" id="PS51847"/>
    </source>
</evidence>
<evidence type="ECO:0000256" key="8">
    <source>
        <dbReference type="ARBA" id="ARBA00023055"/>
    </source>
</evidence>
<evidence type="ECO:0000256" key="7">
    <source>
        <dbReference type="ARBA" id="ARBA00022989"/>
    </source>
</evidence>
<evidence type="ECO:0000313" key="15">
    <source>
        <dbReference type="Ensembl" id="ENSSRHP00000077332.1"/>
    </source>
</evidence>
<dbReference type="FunFam" id="2.60.40.150:FF:000078">
    <property type="entry name" value="Extended synaptotagmin 2"/>
    <property type="match status" value="1"/>
</dbReference>
<dbReference type="CDD" id="cd04050">
    <property type="entry name" value="C2B_Synaptotagmin-like"/>
    <property type="match status" value="1"/>
</dbReference>
<feature type="domain" description="SMP-LTD" evidence="14">
    <location>
        <begin position="120"/>
        <end position="299"/>
    </location>
</feature>
<sequence length="798" mass="90180">MTEDIMTADSGQTEPTNGAIPSSSPAELSQDSASCTSELTRTWLQFAKTFVIIFPIYVLGYFEFSFSWLLIALTIFFFWKRNTRCKNTRLNRALSFFAQEDTVKQELEATELPSWVHYPDVERVEWLNKTVKQMWPYVCQFVEKLFKETIEPAIKEANAHLSTFSFTKIDLGDKPLRINGVKVYSENVDKRQIIMDLQISYVGNTEIDVDVKRYYCRAGIKSIQLHGVLRVILEPLLGNMPLVGALSLFFLKKPLLDINWTGLTNILDIPGLNGFSDHMIQDIISTYMVLPNRITVPLIGEVELAQLRFPMPKVNTLTHLIKPYKLYEHSGQHLEIELFDEDPDKDDFLGSLMIDLSELHKEQKVDEWFDLEEVTTGKLHLRLEWLSLYPSAEKLDQVLRSIRANENLSSALLVVYLDSASNLPVRTRQSGKKVSIDPNPFVKLTVGQKMYTSKVRFKTSEPLWEEAFHFLINNPRTQELEIEVRDSKHKCSLGSVRVAVASLLKEADMTLNQQFPLQNSGPSSTLKLKMALRVLCLEKEVTSSQPSSVRVRHSSQNNSCVTPQPQTVTSTSNSTVIQPSQNPSCTLAPDTPQGKRGSDGSPVRLAEAGRSVSSLEISSSHKHQSHRDSTPSLASDISLPSATLELQQRLQKLQNGSGLRQYPLGEVQLTIRHSSQRNKLIVVVHACRNLIALTKDGSDPYIRLYLLPDKSRRGRRKTSTLKKTLNPIYDQSFEFSVSIVELHRRTLDVAVKNGGGLLSKHKVLLGKALADLASEDISKGWTQWYHLTEDGSKKIIQM</sequence>
<keyword evidence="3 12" id="KW-0812">Transmembrane</keyword>
<dbReference type="AlphaFoldDB" id="A0A673LJ32"/>
<dbReference type="InterPro" id="IPR051634">
    <property type="entry name" value="Extended_Synaptotagmin"/>
</dbReference>
<feature type="transmembrane region" description="Helical" evidence="12">
    <location>
        <begin position="50"/>
        <end position="79"/>
    </location>
</feature>
<dbReference type="InterPro" id="IPR035892">
    <property type="entry name" value="C2_domain_sf"/>
</dbReference>
<keyword evidence="7 12" id="KW-1133">Transmembrane helix</keyword>
<dbReference type="GO" id="GO:0005509">
    <property type="term" value="F:calcium ion binding"/>
    <property type="evidence" value="ECO:0007669"/>
    <property type="project" value="TreeGrafter"/>
</dbReference>
<feature type="region of interest" description="Disordered" evidence="11">
    <location>
        <begin position="1"/>
        <end position="30"/>
    </location>
</feature>
<organism evidence="15 16">
    <name type="scientific">Sinocyclocheilus rhinocerous</name>
    <dbReference type="NCBI Taxonomy" id="307959"/>
    <lineage>
        <taxon>Eukaryota</taxon>
        <taxon>Metazoa</taxon>
        <taxon>Chordata</taxon>
        <taxon>Craniata</taxon>
        <taxon>Vertebrata</taxon>
        <taxon>Euteleostomi</taxon>
        <taxon>Actinopterygii</taxon>
        <taxon>Neopterygii</taxon>
        <taxon>Teleostei</taxon>
        <taxon>Ostariophysi</taxon>
        <taxon>Cypriniformes</taxon>
        <taxon>Cyprinidae</taxon>
        <taxon>Cyprininae</taxon>
        <taxon>Sinocyclocheilus</taxon>
    </lineage>
</organism>
<evidence type="ECO:0000259" key="13">
    <source>
        <dbReference type="PROSITE" id="PS50004"/>
    </source>
</evidence>
<reference evidence="15" key="2">
    <citation type="submission" date="2025-09" db="UniProtKB">
        <authorList>
            <consortium name="Ensembl"/>
        </authorList>
    </citation>
    <scope>IDENTIFICATION</scope>
</reference>
<evidence type="ECO:0000256" key="9">
    <source>
        <dbReference type="ARBA" id="ARBA00023121"/>
    </source>
</evidence>
<keyword evidence="5" id="KW-0677">Repeat</keyword>
<dbReference type="Proteomes" id="UP000472270">
    <property type="component" value="Unassembled WGS sequence"/>
</dbReference>
<dbReference type="InterPro" id="IPR031468">
    <property type="entry name" value="SMP_LBD"/>
</dbReference>
<gene>
    <name evidence="15" type="primary">LOC107722405</name>
</gene>
<dbReference type="GO" id="GO:0005544">
    <property type="term" value="F:calcium-dependent phospholipid binding"/>
    <property type="evidence" value="ECO:0007669"/>
    <property type="project" value="TreeGrafter"/>
</dbReference>
<feature type="region of interest" description="Disordered" evidence="11">
    <location>
        <begin position="545"/>
        <end position="635"/>
    </location>
</feature>
<dbReference type="GO" id="GO:0035091">
    <property type="term" value="F:phosphatidylinositol binding"/>
    <property type="evidence" value="ECO:0007669"/>
    <property type="project" value="TreeGrafter"/>
</dbReference>
<evidence type="ECO:0000256" key="10">
    <source>
        <dbReference type="ARBA" id="ARBA00023136"/>
    </source>
</evidence>
<comment type="subcellular location">
    <subcellularLocation>
        <location evidence="1">Membrane</location>
    </subcellularLocation>
</comment>
<protein>
    <submittedName>
        <fullName evidence="15">Extended synaptotagmin-2-A-like</fullName>
    </submittedName>
</protein>
<keyword evidence="4" id="KW-0479">Metal-binding</keyword>
<name>A0A673LJ32_9TELE</name>
<dbReference type="CDD" id="cd04030">
    <property type="entry name" value="C2C_KIAA1228"/>
    <property type="match status" value="1"/>
</dbReference>
<dbReference type="Gene3D" id="2.60.40.150">
    <property type="entry name" value="C2 domain"/>
    <property type="match status" value="3"/>
</dbReference>
<dbReference type="InterPro" id="IPR039010">
    <property type="entry name" value="Synaptotagmin_SMP"/>
</dbReference>
<dbReference type="GO" id="GO:0008429">
    <property type="term" value="F:phosphatidylethanolamine binding"/>
    <property type="evidence" value="ECO:0007669"/>
    <property type="project" value="TreeGrafter"/>
</dbReference>
<dbReference type="PANTHER" id="PTHR45761">
    <property type="entry name" value="EXTENDED SYNAPTOTAGMIN-LIKE PROTEIN 2, ISOFORM C"/>
    <property type="match status" value="1"/>
</dbReference>
<feature type="domain" description="C2" evidence="13">
    <location>
        <begin position="663"/>
        <end position="785"/>
    </location>
</feature>
<evidence type="ECO:0000256" key="5">
    <source>
        <dbReference type="ARBA" id="ARBA00022737"/>
    </source>
</evidence>
<dbReference type="PANTHER" id="PTHR45761:SF2">
    <property type="entry name" value="EXTENDED SYNAPTOTAGMIN-2"/>
    <property type="match status" value="1"/>
</dbReference>
<keyword evidence="16" id="KW-1185">Reference proteome</keyword>
<evidence type="ECO:0000256" key="11">
    <source>
        <dbReference type="SAM" id="MobiDB-lite"/>
    </source>
</evidence>
<feature type="domain" description="C2" evidence="13">
    <location>
        <begin position="394"/>
        <end position="519"/>
    </location>
</feature>
<dbReference type="Pfam" id="PF00168">
    <property type="entry name" value="C2"/>
    <property type="match status" value="3"/>
</dbReference>
<dbReference type="PROSITE" id="PS50004">
    <property type="entry name" value="C2"/>
    <property type="match status" value="2"/>
</dbReference>
<dbReference type="InterPro" id="IPR000008">
    <property type="entry name" value="C2_dom"/>
</dbReference>
<accession>A0A673LJ32</accession>
<dbReference type="Pfam" id="PF17047">
    <property type="entry name" value="SMP_LBD"/>
    <property type="match status" value="1"/>
</dbReference>
<keyword evidence="6" id="KW-0106">Calcium</keyword>
<dbReference type="GO" id="GO:0006869">
    <property type="term" value="P:lipid transport"/>
    <property type="evidence" value="ECO:0007669"/>
    <property type="project" value="UniProtKB-KW"/>
</dbReference>
<dbReference type="FunFam" id="2.60.40.150:FF:000106">
    <property type="entry name" value="extended synaptotagmin-1 isoform X1"/>
    <property type="match status" value="1"/>
</dbReference>
<evidence type="ECO:0000256" key="1">
    <source>
        <dbReference type="ARBA" id="ARBA00004370"/>
    </source>
</evidence>
<dbReference type="PROSITE" id="PS51847">
    <property type="entry name" value="SMP"/>
    <property type="match status" value="1"/>
</dbReference>
<dbReference type="Ensembl" id="ENSSRHT00000079437.1">
    <property type="protein sequence ID" value="ENSSRHP00000077332.1"/>
    <property type="gene ID" value="ENSSRHG00000038022.1"/>
</dbReference>
<proteinExistence type="predicted"/>
<evidence type="ECO:0000313" key="16">
    <source>
        <dbReference type="Proteomes" id="UP000472270"/>
    </source>
</evidence>
<reference evidence="15" key="1">
    <citation type="submission" date="2025-08" db="UniProtKB">
        <authorList>
            <consortium name="Ensembl"/>
        </authorList>
    </citation>
    <scope>IDENTIFICATION</scope>
</reference>
<dbReference type="GO" id="GO:0005789">
    <property type="term" value="C:endoplasmic reticulum membrane"/>
    <property type="evidence" value="ECO:0007669"/>
    <property type="project" value="TreeGrafter"/>
</dbReference>
<dbReference type="SMART" id="SM00239">
    <property type="entry name" value="C2"/>
    <property type="match status" value="2"/>
</dbReference>
<dbReference type="SUPFAM" id="SSF49562">
    <property type="entry name" value="C2 domain (Calcium/lipid-binding domain, CaLB)"/>
    <property type="match status" value="3"/>
</dbReference>
<dbReference type="InterPro" id="IPR037749">
    <property type="entry name" value="Ext_Synaptotagmin_C2B"/>
</dbReference>
<evidence type="ECO:0000256" key="4">
    <source>
        <dbReference type="ARBA" id="ARBA00022723"/>
    </source>
</evidence>
<evidence type="ECO:0000256" key="12">
    <source>
        <dbReference type="SAM" id="Phobius"/>
    </source>
</evidence>
<keyword evidence="10 12" id="KW-0472">Membrane</keyword>
<feature type="compositionally biased region" description="Polar residues" evidence="11">
    <location>
        <begin position="9"/>
        <end position="30"/>
    </location>
</feature>
<dbReference type="GO" id="GO:0061817">
    <property type="term" value="P:endoplasmic reticulum-plasma membrane tethering"/>
    <property type="evidence" value="ECO:0007669"/>
    <property type="project" value="InterPro"/>
</dbReference>
<evidence type="ECO:0000256" key="2">
    <source>
        <dbReference type="ARBA" id="ARBA00022448"/>
    </source>
</evidence>
<keyword evidence="8" id="KW-0445">Lipid transport</keyword>